<sequence>MAVGNNSQTRKRSRGMFGFKQHLLDIYDRTHYIIRTRSSQFRDFQLPMNPRELHHNYDLMMNDVIQGELEQTSYLKSIIEMMEINEYKLESVVSFIEFIKRSADYNVASLYNIIKVLCAFELKPEIQDMILQGLTAYLMISCNKQYGLLSKFILDINMICPKGQFLHQLTSDIAKSLSLDLKNGGLWKEKPLHWPPEWPFYDPRNKPKDQGYDTGTDNKLLKCLEEHCHSKGLFNITSKFDDEQTQFKVEQYQKEITAWKYNRTELFELYTLRQELVTLRAAKESLHKYMKDSELHQGISDLNVDFNFDTDNVTAISSEGYTDTVRDIAITFCRIGKGLSPLEKSDGIWKTPPSGWTPNDSYFSPCNAGKRKEKGQDQKLVDNLLTYCESKNKAIPAELQPLLKAWKLRNTSEITKSYTIWSKTAIIKHSLQYLQLEGLLEKINVQESLKQIGVILDMQHWRCPSINKSCTKDNDDKSKDLHSSSSSDIETNSTASIQINSDNPCTQLSNSTQPNSKDTPASPASPHSLVSHTDGHLCNTASDQPNQLNQSSKHTRVNSFKDSCPILTSKTQPEADGNHQPISTVNSSTSKGEVIPCTVHIHDATPKTDSNNKFSKTAKKRGKQKNDESPTEPKRLHISEEDDPLTKDCSKDGDIIYIVPNQFPHDLISIQSRLNPLATKKQTDQLVVKDLTDIASDKAKDSSLSNRKDGEINKANKNKTTSDQYVDKIVDLLEELDQDYSSTVLEGTIPISCSSTDQSSDSSDEFPELCVDTYLNSYNPDDTLETDIEQFIEEQGMDSG</sequence>
<feature type="compositionally biased region" description="Basic and acidic residues" evidence="1">
    <location>
        <begin position="624"/>
        <end position="647"/>
    </location>
</feature>
<accession>A0A8S3RGN2</accession>
<proteinExistence type="predicted"/>
<dbReference type="AlphaFoldDB" id="A0A8S3RGN2"/>
<feature type="region of interest" description="Disordered" evidence="1">
    <location>
        <begin position="468"/>
        <end position="647"/>
    </location>
</feature>
<organism evidence="2 3">
    <name type="scientific">Mytilus edulis</name>
    <name type="common">Blue mussel</name>
    <dbReference type="NCBI Taxonomy" id="6550"/>
    <lineage>
        <taxon>Eukaryota</taxon>
        <taxon>Metazoa</taxon>
        <taxon>Spiralia</taxon>
        <taxon>Lophotrochozoa</taxon>
        <taxon>Mollusca</taxon>
        <taxon>Bivalvia</taxon>
        <taxon>Autobranchia</taxon>
        <taxon>Pteriomorphia</taxon>
        <taxon>Mytilida</taxon>
        <taxon>Mytiloidea</taxon>
        <taxon>Mytilidae</taxon>
        <taxon>Mytilinae</taxon>
        <taxon>Mytilus</taxon>
    </lineage>
</organism>
<gene>
    <name evidence="2" type="ORF">MEDL_20495</name>
</gene>
<evidence type="ECO:0000256" key="1">
    <source>
        <dbReference type="SAM" id="MobiDB-lite"/>
    </source>
</evidence>
<name>A0A8S3RGN2_MYTED</name>
<feature type="compositionally biased region" description="Polar residues" evidence="1">
    <location>
        <begin position="580"/>
        <end position="591"/>
    </location>
</feature>
<evidence type="ECO:0000313" key="2">
    <source>
        <dbReference type="EMBL" id="CAG2206165.1"/>
    </source>
</evidence>
<feature type="compositionally biased region" description="Polar residues" evidence="1">
    <location>
        <begin position="488"/>
        <end position="519"/>
    </location>
</feature>
<dbReference type="Proteomes" id="UP000683360">
    <property type="component" value="Unassembled WGS sequence"/>
</dbReference>
<evidence type="ECO:0000313" key="3">
    <source>
        <dbReference type="Proteomes" id="UP000683360"/>
    </source>
</evidence>
<feature type="compositionally biased region" description="Basic and acidic residues" evidence="1">
    <location>
        <begin position="470"/>
        <end position="482"/>
    </location>
</feature>
<feature type="compositionally biased region" description="Polar residues" evidence="1">
    <location>
        <begin position="539"/>
        <end position="572"/>
    </location>
</feature>
<reference evidence="2" key="1">
    <citation type="submission" date="2021-03" db="EMBL/GenBank/DDBJ databases">
        <authorList>
            <person name="Bekaert M."/>
        </authorList>
    </citation>
    <scope>NUCLEOTIDE SEQUENCE</scope>
</reference>
<dbReference type="EMBL" id="CAJPWZ010001043">
    <property type="protein sequence ID" value="CAG2206165.1"/>
    <property type="molecule type" value="Genomic_DNA"/>
</dbReference>
<protein>
    <submittedName>
        <fullName evidence="2">Uncharacterized protein</fullName>
    </submittedName>
</protein>
<keyword evidence="3" id="KW-1185">Reference proteome</keyword>
<comment type="caution">
    <text evidence="2">The sequence shown here is derived from an EMBL/GenBank/DDBJ whole genome shotgun (WGS) entry which is preliminary data.</text>
</comment>